<protein>
    <submittedName>
        <fullName evidence="1">Type II toxin-antitoxin system RelE/ParE family toxin</fullName>
    </submittedName>
</protein>
<dbReference type="AlphaFoldDB" id="A0AAU8A1X4"/>
<accession>A0AAU8A1X4</accession>
<evidence type="ECO:0000313" key="1">
    <source>
        <dbReference type="EMBL" id="XCC57242.1"/>
    </source>
</evidence>
<reference evidence="1" key="1">
    <citation type="submission" date="2022-06" db="EMBL/GenBank/DDBJ databases">
        <title>New Polynucleobacter species.</title>
        <authorList>
            <person name="Hahn M.W."/>
        </authorList>
    </citation>
    <scope>NUCLEOTIDE SEQUENCE</scope>
    <source>
        <strain evidence="1">UK-FUSCHL-C3</strain>
    </source>
</reference>
<dbReference type="EMBL" id="CP099959">
    <property type="protein sequence ID" value="XCC57242.1"/>
    <property type="molecule type" value="Genomic_DNA"/>
</dbReference>
<organism evidence="1">
    <name type="scientific">Polynucleobacter sp. UK-FUSCHL-C3</name>
    <dbReference type="NCBI Taxonomy" id="2955208"/>
    <lineage>
        <taxon>Bacteria</taxon>
        <taxon>Pseudomonadati</taxon>
        <taxon>Pseudomonadota</taxon>
        <taxon>Betaproteobacteria</taxon>
        <taxon>Burkholderiales</taxon>
        <taxon>Burkholderiaceae</taxon>
        <taxon>Polynucleobacter</taxon>
    </lineage>
</organism>
<dbReference type="InterPro" id="IPR014056">
    <property type="entry name" value="TypeIITA-like_toxin_pred"/>
</dbReference>
<dbReference type="PIRSF" id="PIRSF028744">
    <property type="entry name" value="Addict_mod_HI1419"/>
    <property type="match status" value="1"/>
</dbReference>
<gene>
    <name evidence="1" type="ORF">NKE59_07020</name>
</gene>
<proteinExistence type="predicted"/>
<dbReference type="PANTHER" id="PTHR41791">
    <property type="entry name" value="SSL7039 PROTEIN"/>
    <property type="match status" value="1"/>
</dbReference>
<dbReference type="NCBIfam" id="TIGR02683">
    <property type="entry name" value="upstrm_HI1419"/>
    <property type="match status" value="1"/>
</dbReference>
<sequence>MITVLETSIFREWLASIKDLATRLRLARRLEKAQRGNLGDIKQLANFLYEMREFFGAGWRMYYFHQDPLIIVMLNGGGKKFQAKDIKLAKALVMELGEFNEIIKKD</sequence>
<dbReference type="RefSeq" id="WP_353438271.1">
    <property type="nucleotide sequence ID" value="NZ_CP099959.1"/>
</dbReference>
<dbReference type="PANTHER" id="PTHR41791:SF1">
    <property type="entry name" value="SSL7039 PROTEIN"/>
    <property type="match status" value="1"/>
</dbReference>
<name>A0AAU8A1X4_9BURK</name>